<dbReference type="Proteomes" id="UP000273278">
    <property type="component" value="Chromosome"/>
</dbReference>
<reference evidence="1 2" key="1">
    <citation type="submission" date="2016-10" db="EMBL/GenBank/DDBJ databases">
        <title>Complete genome of the TMA-utilizing, human hosted archaeon Methanomethylophilus alvus Gen. nov, sp. nov., strain Mx-05, derived from a pure culture.</title>
        <authorList>
            <person name="Brugere J.-F."/>
            <person name="Ben Hania W."/>
            <person name="Chaudhary P.P."/>
            <person name="Gaci N."/>
            <person name="Borrel G."/>
            <person name="Cao Van Tuat L."/>
            <person name="Fardeau M.-L."/>
            <person name="Harris H.M.B."/>
            <person name="O'Toole P.W."/>
            <person name="Ollivier B."/>
        </authorList>
    </citation>
    <scope>NUCLEOTIDE SEQUENCE [LARGE SCALE GENOMIC DNA]</scope>
    <source>
        <strain evidence="1 2">Mx-05</strain>
    </source>
</reference>
<accession>A0A3G3IJ63</accession>
<dbReference type="PANTHER" id="PTHR40730:SF5">
    <property type="entry name" value="HTH CRO_C1-TYPE DOMAIN-CONTAINING PROTEIN"/>
    <property type="match status" value="1"/>
</dbReference>
<dbReference type="OMA" id="MSVEMCR"/>
<dbReference type="AlphaFoldDB" id="A0A3G3IJ63"/>
<dbReference type="EMBL" id="CP017686">
    <property type="protein sequence ID" value="AYQ55748.1"/>
    <property type="molecule type" value="Genomic_DNA"/>
</dbReference>
<sequence length="132" mass="15072">MKTPCEIVVWYVLPTIRREIAKEMVDTYHMKQADVGRIFGVTDAAISQYLKKKRGGSTLIEESRHYPEFLEEVKRSAKLIVEEKSDMSVEMCRICKFIKTVGLLAEIYTETTHLPAPSCAWGKDDDSCIVPQ</sequence>
<evidence type="ECO:0000313" key="1">
    <source>
        <dbReference type="EMBL" id="AYQ55748.1"/>
    </source>
</evidence>
<dbReference type="GeneID" id="41322423"/>
<dbReference type="PANTHER" id="PTHR40730">
    <property type="entry name" value="TRANSCRIPTIONAL REGULATOR PROTEIN-LIKE PROTEIN"/>
    <property type="match status" value="1"/>
</dbReference>
<name>A0A3G3IJ63_9ARCH</name>
<gene>
    <name evidence="1" type="ORF">BKD89_08130</name>
</gene>
<organism evidence="1 2">
    <name type="scientific">Methanomethylophilus alvi</name>
    <dbReference type="NCBI Taxonomy" id="1291540"/>
    <lineage>
        <taxon>Archaea</taxon>
        <taxon>Methanobacteriati</taxon>
        <taxon>Thermoplasmatota</taxon>
        <taxon>Thermoplasmata</taxon>
        <taxon>Methanomassiliicoccales</taxon>
        <taxon>Methanomethylophilaceae</taxon>
        <taxon>Methanomethylophilus</taxon>
    </lineage>
</organism>
<dbReference type="RefSeq" id="WP_015505531.1">
    <property type="nucleotide sequence ID" value="NZ_CAYARL010000009.1"/>
</dbReference>
<evidence type="ECO:0000313" key="2">
    <source>
        <dbReference type="Proteomes" id="UP000273278"/>
    </source>
</evidence>
<proteinExistence type="predicted"/>
<protein>
    <submittedName>
        <fullName evidence="1">Transcriptional regulator</fullName>
    </submittedName>
</protein>